<dbReference type="Pfam" id="PF01546">
    <property type="entry name" value="Peptidase_M20"/>
    <property type="match status" value="1"/>
</dbReference>
<dbReference type="SUPFAM" id="SSF55031">
    <property type="entry name" value="Bacterial exopeptidase dimerisation domain"/>
    <property type="match status" value="1"/>
</dbReference>
<feature type="binding site" evidence="3">
    <location>
        <position position="108"/>
    </location>
    <ligand>
        <name>Mn(2+)</name>
        <dbReference type="ChEBI" id="CHEBI:29035"/>
        <label>2</label>
    </ligand>
</feature>
<dbReference type="SUPFAM" id="SSF53187">
    <property type="entry name" value="Zn-dependent exopeptidases"/>
    <property type="match status" value="1"/>
</dbReference>
<dbReference type="GO" id="GO:0016787">
    <property type="term" value="F:hydrolase activity"/>
    <property type="evidence" value="ECO:0007669"/>
    <property type="project" value="UniProtKB-KW"/>
</dbReference>
<feature type="binding site" evidence="3">
    <location>
        <position position="142"/>
    </location>
    <ligand>
        <name>Mn(2+)</name>
        <dbReference type="ChEBI" id="CHEBI:29035"/>
        <label>2</label>
    </ligand>
</feature>
<comment type="similarity">
    <text evidence="1">Belongs to the peptidase M20 family.</text>
</comment>
<dbReference type="Gene3D" id="3.30.70.360">
    <property type="match status" value="1"/>
</dbReference>
<keyword evidence="2" id="KW-0378">Hydrolase</keyword>
<dbReference type="FunFam" id="3.30.70.360:FF:000001">
    <property type="entry name" value="N-acetyldiaminopimelate deacetylase"/>
    <property type="match status" value="1"/>
</dbReference>
<organism evidence="5 6">
    <name type="scientific">Stentor coeruleus</name>
    <dbReference type="NCBI Taxonomy" id="5963"/>
    <lineage>
        <taxon>Eukaryota</taxon>
        <taxon>Sar</taxon>
        <taxon>Alveolata</taxon>
        <taxon>Ciliophora</taxon>
        <taxon>Postciliodesmatophora</taxon>
        <taxon>Heterotrichea</taxon>
        <taxon>Heterotrichida</taxon>
        <taxon>Stentoridae</taxon>
        <taxon>Stentor</taxon>
    </lineage>
</organism>
<dbReference type="PANTHER" id="PTHR11014">
    <property type="entry name" value="PEPTIDASE M20 FAMILY MEMBER"/>
    <property type="match status" value="1"/>
</dbReference>
<dbReference type="InterPro" id="IPR017439">
    <property type="entry name" value="Amidohydrolase"/>
</dbReference>
<evidence type="ECO:0000313" key="6">
    <source>
        <dbReference type="Proteomes" id="UP000187209"/>
    </source>
</evidence>
<evidence type="ECO:0000256" key="3">
    <source>
        <dbReference type="PIRSR" id="PIRSR005962-1"/>
    </source>
</evidence>
<comment type="cofactor">
    <cofactor evidence="3">
        <name>Mn(2+)</name>
        <dbReference type="ChEBI" id="CHEBI:29035"/>
    </cofactor>
    <text evidence="3">The Mn(2+) ion enhances activity.</text>
</comment>
<evidence type="ECO:0000313" key="5">
    <source>
        <dbReference type="EMBL" id="OMJ74959.1"/>
    </source>
</evidence>
<dbReference type="NCBIfam" id="TIGR01891">
    <property type="entry name" value="amidohydrolases"/>
    <property type="match status" value="1"/>
</dbReference>
<dbReference type="InterPro" id="IPR011650">
    <property type="entry name" value="Peptidase_M20_dimer"/>
</dbReference>
<keyword evidence="6" id="KW-1185">Reference proteome</keyword>
<proteinExistence type="inferred from homology"/>
<comment type="caution">
    <text evidence="5">The sequence shown here is derived from an EMBL/GenBank/DDBJ whole genome shotgun (WGS) entry which is preliminary data.</text>
</comment>
<dbReference type="AlphaFoldDB" id="A0A1R2BDX1"/>
<dbReference type="InterPro" id="IPR002933">
    <property type="entry name" value="Peptidase_M20"/>
</dbReference>
<dbReference type="Proteomes" id="UP000187209">
    <property type="component" value="Unassembled WGS sequence"/>
</dbReference>
<dbReference type="Gene3D" id="3.40.630.10">
    <property type="entry name" value="Zn peptidases"/>
    <property type="match status" value="1"/>
</dbReference>
<dbReference type="GO" id="GO:0046872">
    <property type="term" value="F:metal ion binding"/>
    <property type="evidence" value="ECO:0007669"/>
    <property type="project" value="UniProtKB-KW"/>
</dbReference>
<feature type="domain" description="Peptidase M20 dimerisation" evidence="4">
    <location>
        <begin position="195"/>
        <end position="285"/>
    </location>
</feature>
<evidence type="ECO:0000259" key="4">
    <source>
        <dbReference type="Pfam" id="PF07687"/>
    </source>
</evidence>
<sequence length="395" mass="43886">MDKNVDFSSLSIREEVFELYEEMVQLRRDMHRVPELMFDLPFTREIILKYLKNLGLKIYEQVGKAGIVAVIENPGPCILLRADMDALNITERNEKEYQSIHTGNMHACGHDGHVTMLLIAAKVLSKMKLSGSVKFLFQPAEEGGHGAREMILDSGYPVLENPSVDSVYGIHLTNAVKMGNIVAAPQWASCSSDYFFIEIIGKGGHASAPFLTIDPISAGCQLVVTLQTIVSRNVDPKHQAVLSVTMFHSGEVFNAIPDDCKIRGTIRTFEPEVRALIEKRIHEICAGIESGFSCKVQLRFEHFYDPIENNEACANQCAATFKKISPQGTRGIVAPLIGEDFFYFTNARPGCFMMLGCGTDELDAPLHSPSFDFDERAMLIGASYWVQLTLDLLSP</sequence>
<dbReference type="OrthoDB" id="6119954at2759"/>
<dbReference type="InterPro" id="IPR036264">
    <property type="entry name" value="Bact_exopeptidase_dim_dom"/>
</dbReference>
<keyword evidence="3" id="KW-0479">Metal-binding</keyword>
<dbReference type="PIRSF" id="PIRSF005962">
    <property type="entry name" value="Pept_M20D_amidohydro"/>
    <property type="match status" value="1"/>
</dbReference>
<feature type="binding site" evidence="3">
    <location>
        <position position="171"/>
    </location>
    <ligand>
        <name>Mn(2+)</name>
        <dbReference type="ChEBI" id="CHEBI:29035"/>
        <label>2</label>
    </ligand>
</feature>
<name>A0A1R2BDX1_9CILI</name>
<protein>
    <recommendedName>
        <fullName evidence="4">Peptidase M20 dimerisation domain-containing protein</fullName>
    </recommendedName>
</protein>
<dbReference type="Pfam" id="PF07687">
    <property type="entry name" value="M20_dimer"/>
    <property type="match status" value="1"/>
</dbReference>
<dbReference type="EMBL" id="MPUH01000719">
    <property type="protein sequence ID" value="OMJ74959.1"/>
    <property type="molecule type" value="Genomic_DNA"/>
</dbReference>
<accession>A0A1R2BDX1</accession>
<reference evidence="5 6" key="1">
    <citation type="submission" date="2016-11" db="EMBL/GenBank/DDBJ databases">
        <title>The macronuclear genome of Stentor coeruleus: a giant cell with tiny introns.</title>
        <authorList>
            <person name="Slabodnick M."/>
            <person name="Ruby J.G."/>
            <person name="Reiff S.B."/>
            <person name="Swart E.C."/>
            <person name="Gosai S."/>
            <person name="Prabakaran S."/>
            <person name="Witkowska E."/>
            <person name="Larue G.E."/>
            <person name="Fisher S."/>
            <person name="Freeman R.M."/>
            <person name="Gunawardena J."/>
            <person name="Chu W."/>
            <person name="Stover N.A."/>
            <person name="Gregory B.D."/>
            <person name="Nowacki M."/>
            <person name="Derisi J."/>
            <person name="Roy S.W."/>
            <person name="Marshall W.F."/>
            <person name="Sood P."/>
        </authorList>
    </citation>
    <scope>NUCLEOTIDE SEQUENCE [LARGE SCALE GENOMIC DNA]</scope>
    <source>
        <strain evidence="5">WM001</strain>
    </source>
</reference>
<dbReference type="PANTHER" id="PTHR11014:SF63">
    <property type="entry name" value="METALLOPEPTIDASE, PUTATIVE (AFU_ORTHOLOGUE AFUA_6G09600)-RELATED"/>
    <property type="match status" value="1"/>
</dbReference>
<evidence type="ECO:0000256" key="2">
    <source>
        <dbReference type="ARBA" id="ARBA00022801"/>
    </source>
</evidence>
<feature type="binding site" evidence="3">
    <location>
        <position position="110"/>
    </location>
    <ligand>
        <name>Mn(2+)</name>
        <dbReference type="ChEBI" id="CHEBI:29035"/>
        <label>2</label>
    </ligand>
</feature>
<gene>
    <name evidence="5" type="ORF">SteCoe_26023</name>
</gene>
<feature type="binding site" evidence="3">
    <location>
        <position position="367"/>
    </location>
    <ligand>
        <name>Mn(2+)</name>
        <dbReference type="ChEBI" id="CHEBI:29035"/>
        <label>2</label>
    </ligand>
</feature>
<keyword evidence="3" id="KW-0464">Manganese</keyword>
<evidence type="ECO:0000256" key="1">
    <source>
        <dbReference type="ARBA" id="ARBA00006153"/>
    </source>
</evidence>